<evidence type="ECO:0000313" key="5">
    <source>
        <dbReference type="Proteomes" id="UP000502415"/>
    </source>
</evidence>
<proteinExistence type="predicted"/>
<dbReference type="GO" id="GO:0006508">
    <property type="term" value="P:proteolysis"/>
    <property type="evidence" value="ECO:0007669"/>
    <property type="project" value="InterPro"/>
</dbReference>
<protein>
    <submittedName>
        <fullName evidence="4">S9 family peptidase</fullName>
    </submittedName>
</protein>
<reference evidence="4 5" key="1">
    <citation type="submission" date="2020-04" db="EMBL/GenBank/DDBJ databases">
        <title>Genome sequencing of novel species.</title>
        <authorList>
            <person name="Heo J."/>
            <person name="Kim S.-J."/>
            <person name="Kim J.-S."/>
            <person name="Hong S.-B."/>
            <person name="Kwon S.-W."/>
        </authorList>
    </citation>
    <scope>NUCLEOTIDE SEQUENCE [LARGE SCALE GENOMIC DNA]</scope>
    <source>
        <strain evidence="4 5">GN2-R2</strain>
    </source>
</reference>
<dbReference type="InterPro" id="IPR001375">
    <property type="entry name" value="Peptidase_S9_cat"/>
</dbReference>
<dbReference type="EMBL" id="CP051685">
    <property type="protein sequence ID" value="QJE00425.1"/>
    <property type="molecule type" value="Genomic_DNA"/>
</dbReference>
<dbReference type="SUPFAM" id="SSF53474">
    <property type="entry name" value="alpha/beta-Hydrolases"/>
    <property type="match status" value="1"/>
</dbReference>
<evidence type="ECO:0000256" key="2">
    <source>
        <dbReference type="SAM" id="SignalP"/>
    </source>
</evidence>
<dbReference type="Pfam" id="PF00326">
    <property type="entry name" value="Peptidase_S9"/>
    <property type="match status" value="1"/>
</dbReference>
<dbReference type="RefSeq" id="WP_170202457.1">
    <property type="nucleotide sequence ID" value="NZ_CP051685.1"/>
</dbReference>
<name>A0A7Z2VWV8_9BURK</name>
<sequence>MPFMSAKLRRGTVLAFNLVLALAAHAQDSAAPDVPAPRQATAALPALASFFDNSNFGGALLSPGGRYLAARHGAPGKRIMLAVVDLQTKAVKVVAGFSDADIGHMVWVNDERLAFDVTERDVAPGETYLGAGLYAVNRDGSSLRQLATRRGESFVSEGGTHIQKKILPWHTFLMNQTGAQDSEYLYVTSVDFDERGQKRNVSLLRLNTLTGQATSVLRPATVSGWMLDYQGRPRLAVGAEKGKTTLYYLDPAGDKWRSLASYDSYKGGRNAIMPLGFGPDGTLYVEARGGKDTLALYAFDYASGKIRPEPLVETRGYDFSGQLLGNRARLLGVRYETDAEGSTWFDPALQAMQDKIDKLLPSTINLVSVPSAPDAPWALVRSYSDRQPSVYTLYDIKAGTLDRVGAAHPEIDSRRMGRQEQVRYKARDGLEIPALLTRPAGAAKDAKLPLVMLVHGGPYVRGSTWGWNADSQFLASRGYAVLEPSFRGTTGFGAKHFTAGWKQWGLAMQDDIADGARWAVAQGLADPKRICIAGASYGGYATLMGLARDPDLYRCGVEWAGVTDIGLLYNGHWGIQSDVSDEWKQYGMPELIGDPVKDAAQLEATSPIRQAARIRQPLLLAYGGADQRVPMYHGRQFRDAVSATNKRVEWIEYGDEGHGWSLPAHRIDFWGRVEKFLDKNIGNQAADAPR</sequence>
<dbReference type="InterPro" id="IPR029058">
    <property type="entry name" value="AB_hydrolase_fold"/>
</dbReference>
<feature type="domain" description="Peptidase S9 prolyl oligopeptidase catalytic" evidence="3">
    <location>
        <begin position="469"/>
        <end position="683"/>
    </location>
</feature>
<dbReference type="GO" id="GO:0004252">
    <property type="term" value="F:serine-type endopeptidase activity"/>
    <property type="evidence" value="ECO:0007669"/>
    <property type="project" value="TreeGrafter"/>
</dbReference>
<evidence type="ECO:0000256" key="1">
    <source>
        <dbReference type="ARBA" id="ARBA00022801"/>
    </source>
</evidence>
<evidence type="ECO:0000313" key="4">
    <source>
        <dbReference type="EMBL" id="QJE00425.1"/>
    </source>
</evidence>
<organism evidence="4 5">
    <name type="scientific">Massilia forsythiae</name>
    <dbReference type="NCBI Taxonomy" id="2728020"/>
    <lineage>
        <taxon>Bacteria</taxon>
        <taxon>Pseudomonadati</taxon>
        <taxon>Pseudomonadota</taxon>
        <taxon>Betaproteobacteria</taxon>
        <taxon>Burkholderiales</taxon>
        <taxon>Oxalobacteraceae</taxon>
        <taxon>Telluria group</taxon>
        <taxon>Massilia</taxon>
    </lineage>
</organism>
<dbReference type="AlphaFoldDB" id="A0A7Z2VWV8"/>
<gene>
    <name evidence="4" type="ORF">HH212_10650</name>
</gene>
<feature type="signal peptide" evidence="2">
    <location>
        <begin position="1"/>
        <end position="26"/>
    </location>
</feature>
<dbReference type="Gene3D" id="3.40.50.1820">
    <property type="entry name" value="alpha/beta hydrolase"/>
    <property type="match status" value="1"/>
</dbReference>
<feature type="chain" id="PRO_5030579255" evidence="2">
    <location>
        <begin position="27"/>
        <end position="690"/>
    </location>
</feature>
<dbReference type="PANTHER" id="PTHR42776:SF27">
    <property type="entry name" value="DIPEPTIDYL PEPTIDASE FAMILY MEMBER 6"/>
    <property type="match status" value="1"/>
</dbReference>
<keyword evidence="2" id="KW-0732">Signal</keyword>
<dbReference type="SUPFAM" id="SSF82171">
    <property type="entry name" value="DPP6 N-terminal domain-like"/>
    <property type="match status" value="1"/>
</dbReference>
<dbReference type="Proteomes" id="UP000502415">
    <property type="component" value="Chromosome"/>
</dbReference>
<keyword evidence="1" id="KW-0378">Hydrolase</keyword>
<dbReference type="PANTHER" id="PTHR42776">
    <property type="entry name" value="SERINE PEPTIDASE S9 FAMILY MEMBER"/>
    <property type="match status" value="1"/>
</dbReference>
<dbReference type="KEGG" id="mfy:HH212_10650"/>
<keyword evidence="5" id="KW-1185">Reference proteome</keyword>
<evidence type="ECO:0000259" key="3">
    <source>
        <dbReference type="Pfam" id="PF00326"/>
    </source>
</evidence>
<accession>A0A7Z2VWV8</accession>